<dbReference type="EMBL" id="JADPIE010000006">
    <property type="protein sequence ID" value="MBF8437646.1"/>
    <property type="molecule type" value="Genomic_DNA"/>
</dbReference>
<dbReference type="InterPro" id="IPR035642">
    <property type="entry name" value="MraZ_N"/>
</dbReference>
<dbReference type="GO" id="GO:0005737">
    <property type="term" value="C:cytoplasm"/>
    <property type="evidence" value="ECO:0007669"/>
    <property type="project" value="UniProtKB-UniRule"/>
</dbReference>
<reference evidence="9" key="1">
    <citation type="submission" date="2020-11" db="EMBL/GenBank/DDBJ databases">
        <title>Halonatronomonas betainensis gen. nov., sp. nov. a novel haloalkaliphilic representative of the family Halanaerobiacae capable of betaine degradation.</title>
        <authorList>
            <person name="Boltyanskaya Y."/>
            <person name="Kevbrin V."/>
            <person name="Detkova E."/>
            <person name="Grouzdev D.S."/>
            <person name="Koziaeva V."/>
            <person name="Zhilina T."/>
        </authorList>
    </citation>
    <scope>NUCLEOTIDE SEQUENCE</scope>
    <source>
        <strain evidence="9">Z-7014</strain>
    </source>
</reference>
<keyword evidence="10" id="KW-1185">Reference proteome</keyword>
<dbReference type="RefSeq" id="WP_270454643.1">
    <property type="nucleotide sequence ID" value="NZ_JADPIE010000006.1"/>
</dbReference>
<evidence type="ECO:0000256" key="4">
    <source>
        <dbReference type="ARBA" id="ARBA00023015"/>
    </source>
</evidence>
<evidence type="ECO:0000256" key="6">
    <source>
        <dbReference type="ARBA" id="ARBA00023163"/>
    </source>
</evidence>
<accession>A0A931ATK1</accession>
<dbReference type="InterPro" id="IPR020603">
    <property type="entry name" value="MraZ_dom"/>
</dbReference>
<evidence type="ECO:0000259" key="8">
    <source>
        <dbReference type="PROSITE" id="PS51740"/>
    </source>
</evidence>
<dbReference type="FunFam" id="3.40.1550.20:FF:000002">
    <property type="entry name" value="Transcriptional regulator MraZ"/>
    <property type="match status" value="1"/>
</dbReference>
<keyword evidence="6 7" id="KW-0804">Transcription</keyword>
<dbReference type="HAMAP" id="MF_01008">
    <property type="entry name" value="MraZ"/>
    <property type="match status" value="1"/>
</dbReference>
<evidence type="ECO:0000256" key="2">
    <source>
        <dbReference type="ARBA" id="ARBA00022490"/>
    </source>
</evidence>
<keyword evidence="5 7" id="KW-0238">DNA-binding</keyword>
<dbReference type="GO" id="GO:0003700">
    <property type="term" value="F:DNA-binding transcription factor activity"/>
    <property type="evidence" value="ECO:0007669"/>
    <property type="project" value="UniProtKB-UniRule"/>
</dbReference>
<keyword evidence="2 7" id="KW-0963">Cytoplasm</keyword>
<dbReference type="GO" id="GO:0000976">
    <property type="term" value="F:transcription cis-regulatory region binding"/>
    <property type="evidence" value="ECO:0007669"/>
    <property type="project" value="TreeGrafter"/>
</dbReference>
<dbReference type="GO" id="GO:2000143">
    <property type="term" value="P:negative regulation of DNA-templated transcription initiation"/>
    <property type="evidence" value="ECO:0007669"/>
    <property type="project" value="TreeGrafter"/>
</dbReference>
<dbReference type="SUPFAM" id="SSF89447">
    <property type="entry name" value="AbrB/MazE/MraZ-like"/>
    <property type="match status" value="1"/>
</dbReference>
<dbReference type="Pfam" id="PF02381">
    <property type="entry name" value="MraZ"/>
    <property type="match status" value="2"/>
</dbReference>
<dbReference type="InterPro" id="IPR037914">
    <property type="entry name" value="SpoVT-AbrB_sf"/>
</dbReference>
<evidence type="ECO:0000313" key="9">
    <source>
        <dbReference type="EMBL" id="MBF8437646.1"/>
    </source>
</evidence>
<proteinExistence type="inferred from homology"/>
<keyword evidence="4 7" id="KW-0805">Transcription regulation</keyword>
<dbReference type="InterPro" id="IPR007159">
    <property type="entry name" value="SpoVT-AbrB_dom"/>
</dbReference>
<sequence>MFMGEFVHNMDKKGRVTMPAKFRENLDGDFVITRGLDNCLFLYPIKEWKILESKLKELPITSKNARSFTRFFFSGADQSNLDKQGRISLPQNLRDYADLNKEIVIIGLANRIELWSKEKWDEFMVEAEESHEDIAATMEDLGI</sequence>
<keyword evidence="3" id="KW-0677">Repeat</keyword>
<dbReference type="GO" id="GO:0009295">
    <property type="term" value="C:nucleoid"/>
    <property type="evidence" value="ECO:0007669"/>
    <property type="project" value="UniProtKB-SubCell"/>
</dbReference>
<dbReference type="InterPro" id="IPR003444">
    <property type="entry name" value="MraZ"/>
</dbReference>
<dbReference type="AlphaFoldDB" id="A0A931ATK1"/>
<comment type="similarity">
    <text evidence="7">Belongs to the MraZ family.</text>
</comment>
<feature type="domain" description="SpoVT-AbrB" evidence="8">
    <location>
        <begin position="5"/>
        <end position="47"/>
    </location>
</feature>
<comment type="subunit">
    <text evidence="7">Forms oligomers.</text>
</comment>
<evidence type="ECO:0000313" key="10">
    <source>
        <dbReference type="Proteomes" id="UP000621436"/>
    </source>
</evidence>
<comment type="subcellular location">
    <subcellularLocation>
        <location evidence="7">Cytoplasm</location>
        <location evidence="7">Nucleoid</location>
    </subcellularLocation>
</comment>
<name>A0A931ATK1_9FIRM</name>
<evidence type="ECO:0000256" key="5">
    <source>
        <dbReference type="ARBA" id="ARBA00023125"/>
    </source>
</evidence>
<protein>
    <recommendedName>
        <fullName evidence="1 7">Transcriptional regulator MraZ</fullName>
    </recommendedName>
</protein>
<dbReference type="PANTHER" id="PTHR34701:SF1">
    <property type="entry name" value="TRANSCRIPTIONAL REGULATOR MRAZ"/>
    <property type="match status" value="1"/>
</dbReference>
<evidence type="ECO:0000256" key="3">
    <source>
        <dbReference type="ARBA" id="ARBA00022737"/>
    </source>
</evidence>
<evidence type="ECO:0000256" key="1">
    <source>
        <dbReference type="ARBA" id="ARBA00013860"/>
    </source>
</evidence>
<dbReference type="InterPro" id="IPR035644">
    <property type="entry name" value="MraZ_C"/>
</dbReference>
<comment type="caution">
    <text evidence="9">The sequence shown here is derived from an EMBL/GenBank/DDBJ whole genome shotgun (WGS) entry which is preliminary data.</text>
</comment>
<dbReference type="Gene3D" id="3.40.1550.20">
    <property type="entry name" value="Transcriptional regulator MraZ domain"/>
    <property type="match status" value="1"/>
</dbReference>
<organism evidence="9 10">
    <name type="scientific">Halonatronomonas betaini</name>
    <dbReference type="NCBI Taxonomy" id="2778430"/>
    <lineage>
        <taxon>Bacteria</taxon>
        <taxon>Bacillati</taxon>
        <taxon>Bacillota</taxon>
        <taxon>Clostridia</taxon>
        <taxon>Halanaerobiales</taxon>
        <taxon>Halarsenatibacteraceae</taxon>
        <taxon>Halonatronomonas</taxon>
    </lineage>
</organism>
<feature type="domain" description="SpoVT-AbrB" evidence="8">
    <location>
        <begin position="76"/>
        <end position="119"/>
    </location>
</feature>
<dbReference type="CDD" id="cd16321">
    <property type="entry name" value="MraZ_C"/>
    <property type="match status" value="1"/>
</dbReference>
<dbReference type="NCBIfam" id="TIGR00242">
    <property type="entry name" value="division/cell wall cluster transcriptional repressor MraZ"/>
    <property type="match status" value="1"/>
</dbReference>
<gene>
    <name evidence="7 9" type="primary">mraZ</name>
    <name evidence="9" type="ORF">I0Q91_11170</name>
</gene>
<dbReference type="PROSITE" id="PS51740">
    <property type="entry name" value="SPOVT_ABRB"/>
    <property type="match status" value="2"/>
</dbReference>
<dbReference type="PANTHER" id="PTHR34701">
    <property type="entry name" value="TRANSCRIPTIONAL REGULATOR MRAZ"/>
    <property type="match status" value="1"/>
</dbReference>
<dbReference type="Proteomes" id="UP000621436">
    <property type="component" value="Unassembled WGS sequence"/>
</dbReference>
<dbReference type="InterPro" id="IPR038619">
    <property type="entry name" value="MraZ_sf"/>
</dbReference>
<evidence type="ECO:0000256" key="7">
    <source>
        <dbReference type="HAMAP-Rule" id="MF_01008"/>
    </source>
</evidence>
<dbReference type="CDD" id="cd16320">
    <property type="entry name" value="MraZ_N"/>
    <property type="match status" value="1"/>
</dbReference>